<name>A0A448X4V0_9PLAT</name>
<organism evidence="2 3">
    <name type="scientific">Protopolystoma xenopodis</name>
    <dbReference type="NCBI Taxonomy" id="117903"/>
    <lineage>
        <taxon>Eukaryota</taxon>
        <taxon>Metazoa</taxon>
        <taxon>Spiralia</taxon>
        <taxon>Lophotrochozoa</taxon>
        <taxon>Platyhelminthes</taxon>
        <taxon>Monogenea</taxon>
        <taxon>Polyopisthocotylea</taxon>
        <taxon>Polystomatidea</taxon>
        <taxon>Polystomatidae</taxon>
        <taxon>Protopolystoma</taxon>
    </lineage>
</organism>
<evidence type="ECO:0000313" key="3">
    <source>
        <dbReference type="Proteomes" id="UP000784294"/>
    </source>
</evidence>
<dbReference type="InterPro" id="IPR008984">
    <property type="entry name" value="SMAD_FHA_dom_sf"/>
</dbReference>
<protein>
    <recommendedName>
        <fullName evidence="1">FHA domain-containing protein</fullName>
    </recommendedName>
</protein>
<dbReference type="Proteomes" id="UP000784294">
    <property type="component" value="Unassembled WGS sequence"/>
</dbReference>
<dbReference type="Gene3D" id="2.60.200.20">
    <property type="match status" value="1"/>
</dbReference>
<dbReference type="InterPro" id="IPR051176">
    <property type="entry name" value="Cent_Immune-Sig_Mod"/>
</dbReference>
<accession>A0A448X4V0</accession>
<dbReference type="OrthoDB" id="687730at2759"/>
<gene>
    <name evidence="2" type="ORF">PXEA_LOCUS21568</name>
</gene>
<comment type="caution">
    <text evidence="2">The sequence shown here is derived from an EMBL/GenBank/DDBJ whole genome shotgun (WGS) entry which is preliminary data.</text>
</comment>
<sequence>MSANFSAQHSSNPLLILTCQQGSHPFQERRVVVNQIIKVGRAVARVKPSPNNAIFDCKVLSRSHALIWFENGQVTLFANPSLSFGFEIQTVAMEHSSITQGLLKDPKMSLLTEKSFPGI</sequence>
<evidence type="ECO:0000313" key="2">
    <source>
        <dbReference type="EMBL" id="VEL28128.1"/>
    </source>
</evidence>
<evidence type="ECO:0000259" key="1">
    <source>
        <dbReference type="PROSITE" id="PS50006"/>
    </source>
</evidence>
<dbReference type="AlphaFoldDB" id="A0A448X4V0"/>
<reference evidence="2" key="1">
    <citation type="submission" date="2018-11" db="EMBL/GenBank/DDBJ databases">
        <authorList>
            <consortium name="Pathogen Informatics"/>
        </authorList>
    </citation>
    <scope>NUCLEOTIDE SEQUENCE</scope>
</reference>
<dbReference type="PANTHER" id="PTHR15715">
    <property type="entry name" value="CENTROSOMAL PROTEIN OF 170 KDA"/>
    <property type="match status" value="1"/>
</dbReference>
<dbReference type="SUPFAM" id="SSF49879">
    <property type="entry name" value="SMAD/FHA domain"/>
    <property type="match status" value="1"/>
</dbReference>
<dbReference type="PROSITE" id="PS50006">
    <property type="entry name" value="FHA_DOMAIN"/>
    <property type="match status" value="1"/>
</dbReference>
<proteinExistence type="predicted"/>
<feature type="domain" description="FHA" evidence="1">
    <location>
        <begin position="37"/>
        <end position="76"/>
    </location>
</feature>
<dbReference type="PANTHER" id="PTHR15715:SF37">
    <property type="entry name" value="LD47843P"/>
    <property type="match status" value="1"/>
</dbReference>
<keyword evidence="3" id="KW-1185">Reference proteome</keyword>
<dbReference type="EMBL" id="CAAALY010092514">
    <property type="protein sequence ID" value="VEL28128.1"/>
    <property type="molecule type" value="Genomic_DNA"/>
</dbReference>
<dbReference type="InterPro" id="IPR000253">
    <property type="entry name" value="FHA_dom"/>
</dbReference>